<organism evidence="1">
    <name type="scientific">Anguilla anguilla</name>
    <name type="common">European freshwater eel</name>
    <name type="synonym">Muraena anguilla</name>
    <dbReference type="NCBI Taxonomy" id="7936"/>
    <lineage>
        <taxon>Eukaryota</taxon>
        <taxon>Metazoa</taxon>
        <taxon>Chordata</taxon>
        <taxon>Craniata</taxon>
        <taxon>Vertebrata</taxon>
        <taxon>Euteleostomi</taxon>
        <taxon>Actinopterygii</taxon>
        <taxon>Neopterygii</taxon>
        <taxon>Teleostei</taxon>
        <taxon>Anguilliformes</taxon>
        <taxon>Anguillidae</taxon>
        <taxon>Anguilla</taxon>
    </lineage>
</organism>
<name>A0A0E9TQQ1_ANGAN</name>
<sequence>MIILYSHFVPVTNSFLHQLQHHVFQNIKYLWLVIKSKMHG</sequence>
<evidence type="ECO:0000313" key="1">
    <source>
        <dbReference type="EMBL" id="JAH56054.1"/>
    </source>
</evidence>
<reference evidence="1" key="2">
    <citation type="journal article" date="2015" name="Fish Shellfish Immunol.">
        <title>Early steps in the European eel (Anguilla anguilla)-Vibrio vulnificus interaction in the gills: Role of the RtxA13 toxin.</title>
        <authorList>
            <person name="Callol A."/>
            <person name="Pajuelo D."/>
            <person name="Ebbesson L."/>
            <person name="Teles M."/>
            <person name="MacKenzie S."/>
            <person name="Amaro C."/>
        </authorList>
    </citation>
    <scope>NUCLEOTIDE SEQUENCE</scope>
</reference>
<protein>
    <submittedName>
        <fullName evidence="1">Uncharacterized protein</fullName>
    </submittedName>
</protein>
<accession>A0A0E9TQQ1</accession>
<reference evidence="1" key="1">
    <citation type="submission" date="2014-11" db="EMBL/GenBank/DDBJ databases">
        <authorList>
            <person name="Amaro Gonzalez C."/>
        </authorList>
    </citation>
    <scope>NUCLEOTIDE SEQUENCE</scope>
</reference>
<dbReference type="AlphaFoldDB" id="A0A0E9TQQ1"/>
<proteinExistence type="predicted"/>
<dbReference type="EMBL" id="GBXM01052523">
    <property type="protein sequence ID" value="JAH56054.1"/>
    <property type="molecule type" value="Transcribed_RNA"/>
</dbReference>